<evidence type="ECO:0000313" key="16">
    <source>
        <dbReference type="EMBL" id="MFC5712894.1"/>
    </source>
</evidence>
<feature type="transmembrane region" description="Helical" evidence="14">
    <location>
        <begin position="12"/>
        <end position="37"/>
    </location>
</feature>
<keyword evidence="11 14" id="KW-1133">Transmembrane helix</keyword>
<dbReference type="PANTHER" id="PTHR43547:SF10">
    <property type="entry name" value="SENSOR HISTIDINE KINASE DCUS"/>
    <property type="match status" value="1"/>
</dbReference>
<dbReference type="RefSeq" id="WP_385940205.1">
    <property type="nucleotide sequence ID" value="NZ_JBHSOZ010000003.1"/>
</dbReference>
<dbReference type="Pfam" id="PF02518">
    <property type="entry name" value="HATPase_c"/>
    <property type="match status" value="1"/>
</dbReference>
<evidence type="ECO:0000256" key="2">
    <source>
        <dbReference type="ARBA" id="ARBA00004651"/>
    </source>
</evidence>
<dbReference type="PANTHER" id="PTHR43547">
    <property type="entry name" value="TWO-COMPONENT HISTIDINE KINASE"/>
    <property type="match status" value="1"/>
</dbReference>
<feature type="transmembrane region" description="Helical" evidence="14">
    <location>
        <begin position="178"/>
        <end position="198"/>
    </location>
</feature>
<evidence type="ECO:0000256" key="3">
    <source>
        <dbReference type="ARBA" id="ARBA00012438"/>
    </source>
</evidence>
<dbReference type="InterPro" id="IPR016120">
    <property type="entry name" value="Sig_transdc_His_kin_SpoOB"/>
</dbReference>
<sequence>MREILERVRKSIGLQAWMTILICIVLVVSLALTGVFAGNYTTHQTREHQADKVMSIARSVSWSEAVQESLHNEEADEHVQAYTRTVQEDTEVEYIVVMNMEGLRFSHPVQDRIGEYFVGNDESRAFTGESYTSIAEGTLGESLRAFVPVWSGDEQLGVVSVGILIDNIEEEVLESQSVVFFGTLMGLLVGLLGALALAQRVKQTMHGLEPQEIAQLVKERDAMLASVREGIIAVNDKGEVVVANEEAKEYFQRAGFMKDPIGEQIDTFLPELGMKNIIDNEKGEYDREETLGSIDIIISRVPVITDKKIVGAVATFREKTELTTLIDQLTDAKTYAETLRVHTHEFMNRLHVMSAMVHTESYEELKEYIDQISKNYQKEIGSVSRLVKDPVLAGYILNKMSQLREEGVTVDLKGEYPLPDLKDSEQMDGLITIIGNLSENAYEAVKNQEEKKVTFTVNYEEGYFYFKVQDNGHGIDPSDKDYIFEKGRSGKGQNRGYGLYLTKRALDNVNGSVEVISEKEEGTTFAVKVPYKGEEV</sequence>
<keyword evidence="8" id="KW-0547">Nucleotide-binding</keyword>
<dbReference type="Gene3D" id="1.10.287.130">
    <property type="match status" value="1"/>
</dbReference>
<comment type="subcellular location">
    <subcellularLocation>
        <location evidence="2">Cell membrane</location>
        <topology evidence="2">Multi-pass membrane protein</topology>
    </subcellularLocation>
</comment>
<keyword evidence="13 14" id="KW-0472">Membrane</keyword>
<keyword evidence="4" id="KW-1003">Cell membrane</keyword>
<keyword evidence="10" id="KW-0067">ATP-binding</keyword>
<comment type="caution">
    <text evidence="16">The sequence shown here is derived from an EMBL/GenBank/DDBJ whole genome shotgun (WGS) entry which is preliminary data.</text>
</comment>
<evidence type="ECO:0000256" key="7">
    <source>
        <dbReference type="ARBA" id="ARBA00022692"/>
    </source>
</evidence>
<evidence type="ECO:0000256" key="8">
    <source>
        <dbReference type="ARBA" id="ARBA00022741"/>
    </source>
</evidence>
<dbReference type="Gene3D" id="3.30.450.20">
    <property type="entry name" value="PAS domain"/>
    <property type="match status" value="2"/>
</dbReference>
<dbReference type="InterPro" id="IPR004358">
    <property type="entry name" value="Sig_transdc_His_kin-like_C"/>
</dbReference>
<gene>
    <name evidence="16" type="primary">dcuS</name>
    <name evidence="16" type="ORF">ACFPU1_08880</name>
</gene>
<dbReference type="SMART" id="SM00387">
    <property type="entry name" value="HATPase_c"/>
    <property type="match status" value="1"/>
</dbReference>
<evidence type="ECO:0000256" key="6">
    <source>
        <dbReference type="ARBA" id="ARBA00022679"/>
    </source>
</evidence>
<dbReference type="GO" id="GO:0004673">
    <property type="term" value="F:protein histidine kinase activity"/>
    <property type="evidence" value="ECO:0007669"/>
    <property type="project" value="UniProtKB-EC"/>
</dbReference>
<dbReference type="PROSITE" id="PS50109">
    <property type="entry name" value="HIS_KIN"/>
    <property type="match status" value="1"/>
</dbReference>
<reference evidence="17" key="1">
    <citation type="journal article" date="2019" name="Int. J. Syst. Evol. Microbiol.">
        <title>The Global Catalogue of Microorganisms (GCM) 10K type strain sequencing project: providing services to taxonomists for standard genome sequencing and annotation.</title>
        <authorList>
            <consortium name="The Broad Institute Genomics Platform"/>
            <consortium name="The Broad Institute Genome Sequencing Center for Infectious Disease"/>
            <person name="Wu L."/>
            <person name="Ma J."/>
        </authorList>
    </citation>
    <scope>NUCLEOTIDE SEQUENCE [LARGE SCALE GENOMIC DNA]</scope>
    <source>
        <strain evidence="17">CECT 7184</strain>
    </source>
</reference>
<dbReference type="SUPFAM" id="SSF103190">
    <property type="entry name" value="Sensory domain-like"/>
    <property type="match status" value="1"/>
</dbReference>
<keyword evidence="5" id="KW-0597">Phosphoprotein</keyword>
<dbReference type="Gene3D" id="3.30.565.10">
    <property type="entry name" value="Histidine kinase-like ATPase, C-terminal domain"/>
    <property type="match status" value="1"/>
</dbReference>
<dbReference type="EC" id="2.7.13.3" evidence="3"/>
<evidence type="ECO:0000256" key="14">
    <source>
        <dbReference type="SAM" id="Phobius"/>
    </source>
</evidence>
<feature type="domain" description="Histidine kinase" evidence="15">
    <location>
        <begin position="341"/>
        <end position="533"/>
    </location>
</feature>
<dbReference type="InterPro" id="IPR039506">
    <property type="entry name" value="SPOB_a"/>
</dbReference>
<dbReference type="InterPro" id="IPR003594">
    <property type="entry name" value="HATPase_dom"/>
</dbReference>
<dbReference type="InterPro" id="IPR029151">
    <property type="entry name" value="Sensor-like_sf"/>
</dbReference>
<dbReference type="Pfam" id="PF14689">
    <property type="entry name" value="SPOB_a"/>
    <property type="match status" value="1"/>
</dbReference>
<evidence type="ECO:0000256" key="12">
    <source>
        <dbReference type="ARBA" id="ARBA00023012"/>
    </source>
</evidence>
<keyword evidence="7 14" id="KW-0812">Transmembrane</keyword>
<protein>
    <recommendedName>
        <fullName evidence="3">histidine kinase</fullName>
        <ecNumber evidence="3">2.7.13.3</ecNumber>
    </recommendedName>
</protein>
<evidence type="ECO:0000256" key="4">
    <source>
        <dbReference type="ARBA" id="ARBA00022475"/>
    </source>
</evidence>
<dbReference type="EMBL" id="JBHSOZ010000003">
    <property type="protein sequence ID" value="MFC5712894.1"/>
    <property type="molecule type" value="Genomic_DNA"/>
</dbReference>
<evidence type="ECO:0000256" key="5">
    <source>
        <dbReference type="ARBA" id="ARBA00022553"/>
    </source>
</evidence>
<dbReference type="InterPro" id="IPR033463">
    <property type="entry name" value="sCache_3"/>
</dbReference>
<keyword evidence="17" id="KW-1185">Reference proteome</keyword>
<dbReference type="Pfam" id="PF17203">
    <property type="entry name" value="sCache_3_2"/>
    <property type="match status" value="1"/>
</dbReference>
<dbReference type="PRINTS" id="PR00344">
    <property type="entry name" value="BCTRLSENSOR"/>
</dbReference>
<accession>A0ABW0YS13</accession>
<dbReference type="NCBIfam" id="NF008298">
    <property type="entry name" value="PRK11086.1"/>
    <property type="match status" value="1"/>
</dbReference>
<evidence type="ECO:0000256" key="13">
    <source>
        <dbReference type="ARBA" id="ARBA00023136"/>
    </source>
</evidence>
<evidence type="ECO:0000259" key="15">
    <source>
        <dbReference type="PROSITE" id="PS50109"/>
    </source>
</evidence>
<dbReference type="InterPro" id="IPR005467">
    <property type="entry name" value="His_kinase_dom"/>
</dbReference>
<proteinExistence type="predicted"/>
<dbReference type="SUPFAM" id="SSF55890">
    <property type="entry name" value="Sporulation response regulatory protein Spo0B"/>
    <property type="match status" value="1"/>
</dbReference>
<evidence type="ECO:0000256" key="9">
    <source>
        <dbReference type="ARBA" id="ARBA00022777"/>
    </source>
</evidence>
<dbReference type="InterPro" id="IPR036890">
    <property type="entry name" value="HATPase_C_sf"/>
</dbReference>
<comment type="catalytic activity">
    <reaction evidence="1">
        <text>ATP + protein L-histidine = ADP + protein N-phospho-L-histidine.</text>
        <dbReference type="EC" id="2.7.13.3"/>
    </reaction>
</comment>
<evidence type="ECO:0000313" key="17">
    <source>
        <dbReference type="Proteomes" id="UP001596142"/>
    </source>
</evidence>
<keyword evidence="12" id="KW-0902">Two-component regulatory system</keyword>
<name>A0ABW0YS13_9BACI</name>
<dbReference type="SUPFAM" id="SSF55874">
    <property type="entry name" value="ATPase domain of HSP90 chaperone/DNA topoisomerase II/histidine kinase"/>
    <property type="match status" value="1"/>
</dbReference>
<organism evidence="16 17">
    <name type="scientific">Thalassorhabdus alkalitolerans</name>
    <dbReference type="NCBI Taxonomy" id="2282697"/>
    <lineage>
        <taxon>Bacteria</taxon>
        <taxon>Bacillati</taxon>
        <taxon>Bacillota</taxon>
        <taxon>Bacilli</taxon>
        <taxon>Bacillales</taxon>
        <taxon>Bacillaceae</taxon>
        <taxon>Thalassorhabdus</taxon>
    </lineage>
</organism>
<keyword evidence="9 16" id="KW-0418">Kinase</keyword>
<evidence type="ECO:0000256" key="1">
    <source>
        <dbReference type="ARBA" id="ARBA00000085"/>
    </source>
</evidence>
<dbReference type="Proteomes" id="UP001596142">
    <property type="component" value="Unassembled WGS sequence"/>
</dbReference>
<evidence type="ECO:0000256" key="11">
    <source>
        <dbReference type="ARBA" id="ARBA00022989"/>
    </source>
</evidence>
<evidence type="ECO:0000256" key="10">
    <source>
        <dbReference type="ARBA" id="ARBA00022840"/>
    </source>
</evidence>
<keyword evidence="6 16" id="KW-0808">Transferase</keyword>